<dbReference type="eggNOG" id="ENOG502S2M6">
    <property type="taxonomic scope" value="Eukaryota"/>
</dbReference>
<reference evidence="1" key="1">
    <citation type="journal article" date="2012" name="Nature">
        <title>Algal genomes reveal evolutionary mosaicism and the fate of nucleomorphs.</title>
        <authorList>
            <consortium name="DOE Joint Genome Institute"/>
            <person name="Curtis B.A."/>
            <person name="Tanifuji G."/>
            <person name="Burki F."/>
            <person name="Gruber A."/>
            <person name="Irimia M."/>
            <person name="Maruyama S."/>
            <person name="Arias M.C."/>
            <person name="Ball S.G."/>
            <person name="Gile G.H."/>
            <person name="Hirakawa Y."/>
            <person name="Hopkins J.F."/>
            <person name="Kuo A."/>
            <person name="Rensing S.A."/>
            <person name="Schmutz J."/>
            <person name="Symeonidi A."/>
            <person name="Elias M."/>
            <person name="Eveleigh R.J."/>
            <person name="Herman E.K."/>
            <person name="Klute M.J."/>
            <person name="Nakayama T."/>
            <person name="Obornik M."/>
            <person name="Reyes-Prieto A."/>
            <person name="Armbrust E.V."/>
            <person name="Aves S.J."/>
            <person name="Beiko R.G."/>
            <person name="Coutinho P."/>
            <person name="Dacks J.B."/>
            <person name="Durnford D.G."/>
            <person name="Fast N.M."/>
            <person name="Green B.R."/>
            <person name="Grisdale C.J."/>
            <person name="Hempel F."/>
            <person name="Henrissat B."/>
            <person name="Hoppner M.P."/>
            <person name="Ishida K."/>
            <person name="Kim E."/>
            <person name="Koreny L."/>
            <person name="Kroth P.G."/>
            <person name="Liu Y."/>
            <person name="Malik S.B."/>
            <person name="Maier U.G."/>
            <person name="McRose D."/>
            <person name="Mock T."/>
            <person name="Neilson J.A."/>
            <person name="Onodera N.T."/>
            <person name="Poole A.M."/>
            <person name="Pritham E.J."/>
            <person name="Richards T.A."/>
            <person name="Rocap G."/>
            <person name="Roy S.W."/>
            <person name="Sarai C."/>
            <person name="Schaack S."/>
            <person name="Shirato S."/>
            <person name="Slamovits C.H."/>
            <person name="Spencer D.F."/>
            <person name="Suzuki S."/>
            <person name="Worden A.Z."/>
            <person name="Zauner S."/>
            <person name="Barry K."/>
            <person name="Bell C."/>
            <person name="Bharti A.K."/>
            <person name="Crow J.A."/>
            <person name="Grimwood J."/>
            <person name="Kramer R."/>
            <person name="Lindquist E."/>
            <person name="Lucas S."/>
            <person name="Salamov A."/>
            <person name="McFadden G.I."/>
            <person name="Lane C.E."/>
            <person name="Keeling P.J."/>
            <person name="Gray M.W."/>
            <person name="Grigoriev I.V."/>
            <person name="Archibald J.M."/>
        </authorList>
    </citation>
    <scope>NUCLEOTIDE SEQUENCE</scope>
    <source>
        <strain evidence="1">CCMP2712</strain>
    </source>
</reference>
<dbReference type="GeneID" id="17288789"/>
<protein>
    <recommendedName>
        <fullName evidence="2">Phytanoyl-CoA dioxygenase</fullName>
    </recommendedName>
</protein>
<dbReference type="Gene3D" id="2.60.120.620">
    <property type="entry name" value="q2cbj1_9rhob like domain"/>
    <property type="match status" value="1"/>
</dbReference>
<dbReference type="PANTHER" id="PTHR37563">
    <property type="entry name" value="PHYTANOYL-COA DIOXYGENASE FAMILY PROTEIN (AFU_ORTHOLOGUE AFUA_2G03330)"/>
    <property type="match status" value="1"/>
</dbReference>
<dbReference type="PaxDb" id="55529-EKX32070"/>
<feature type="non-terminal residue" evidence="1">
    <location>
        <position position="185"/>
    </location>
</feature>
<dbReference type="InterPro" id="IPR008775">
    <property type="entry name" value="Phytyl_CoA_dOase-like"/>
</dbReference>
<dbReference type="KEGG" id="gtt:GUITHDRAFT_82616"/>
<dbReference type="SUPFAM" id="SSF51197">
    <property type="entry name" value="Clavaminate synthase-like"/>
    <property type="match status" value="1"/>
</dbReference>
<name>L1I887_GUITC</name>
<sequence>RFRRSSRGAQRFDLLLEQGETFAPIFELSRSGPWTEFISSAIGKDWICDISVIYSRPGADDQDWHSDGPHLIVSSQKNLPSSASSPYAFCVFLALIDLDELVGFTQFWPGSHREAGLAGFGSAAPVLGCAVDGIVGAGGAVVYDYRLLHRGMANKSQGTQREILQFFYHVPEYVERKNYGCTALF</sequence>
<dbReference type="AlphaFoldDB" id="L1I887"/>
<accession>L1I887</accession>
<dbReference type="Pfam" id="PF05721">
    <property type="entry name" value="PhyH"/>
    <property type="match status" value="1"/>
</dbReference>
<dbReference type="PANTHER" id="PTHR37563:SF2">
    <property type="entry name" value="PHYTANOYL-COA DIOXYGENASE FAMILY PROTEIN (AFU_ORTHOLOGUE AFUA_2G03330)"/>
    <property type="match status" value="1"/>
</dbReference>
<dbReference type="OrthoDB" id="420046at2759"/>
<evidence type="ECO:0008006" key="2">
    <source>
        <dbReference type="Google" id="ProtNLM"/>
    </source>
</evidence>
<organism evidence="1">
    <name type="scientific">Guillardia theta (strain CCMP2712)</name>
    <name type="common">Cryptophyte</name>
    <dbReference type="NCBI Taxonomy" id="905079"/>
    <lineage>
        <taxon>Eukaryota</taxon>
        <taxon>Cryptophyceae</taxon>
        <taxon>Pyrenomonadales</taxon>
        <taxon>Geminigeraceae</taxon>
        <taxon>Guillardia</taxon>
    </lineage>
</organism>
<proteinExistence type="predicted"/>
<dbReference type="RefSeq" id="XP_005819050.1">
    <property type="nucleotide sequence ID" value="XM_005818993.1"/>
</dbReference>
<dbReference type="HOGENOM" id="CLU_1464987_0_0_1"/>
<dbReference type="InterPro" id="IPR051961">
    <property type="entry name" value="Fungal_Metabolite_Diox"/>
</dbReference>
<dbReference type="EMBL" id="JH993214">
    <property type="protein sequence ID" value="EKX32070.1"/>
    <property type="molecule type" value="Genomic_DNA"/>
</dbReference>
<evidence type="ECO:0000313" key="1">
    <source>
        <dbReference type="EMBL" id="EKX32070.1"/>
    </source>
</evidence>
<gene>
    <name evidence="1" type="ORF">GUITHDRAFT_82616</name>
</gene>